<dbReference type="STRING" id="576131.SAMN05444486_101699"/>
<evidence type="ECO:0000313" key="3">
    <source>
        <dbReference type="EMBL" id="SDY19708.1"/>
    </source>
</evidence>
<dbReference type="InterPro" id="IPR036366">
    <property type="entry name" value="PGBDSf"/>
</dbReference>
<dbReference type="RefSeq" id="WP_089887867.1">
    <property type="nucleotide sequence ID" value="NZ_CALLJM010000011.1"/>
</dbReference>
<keyword evidence="1" id="KW-0732">Signal</keyword>
<dbReference type="InterPro" id="IPR002477">
    <property type="entry name" value="Peptidoglycan-bd-like"/>
</dbReference>
<evidence type="ECO:0000259" key="2">
    <source>
        <dbReference type="Pfam" id="PF01471"/>
    </source>
</evidence>
<reference evidence="3 4" key="1">
    <citation type="submission" date="2016-10" db="EMBL/GenBank/DDBJ databases">
        <authorList>
            <person name="de Groot N.N."/>
        </authorList>
    </citation>
    <scope>NUCLEOTIDE SEQUENCE [LARGE SCALE GENOMIC DNA]</scope>
    <source>
        <strain evidence="3 4">DSM 24677</strain>
    </source>
</reference>
<gene>
    <name evidence="3" type="ORF">SAMN05444486_101699</name>
</gene>
<organism evidence="3 4">
    <name type="scientific">Lentibacter algarum</name>
    <dbReference type="NCBI Taxonomy" id="576131"/>
    <lineage>
        <taxon>Bacteria</taxon>
        <taxon>Pseudomonadati</taxon>
        <taxon>Pseudomonadota</taxon>
        <taxon>Alphaproteobacteria</taxon>
        <taxon>Rhodobacterales</taxon>
        <taxon>Roseobacteraceae</taxon>
        <taxon>Lentibacter</taxon>
    </lineage>
</organism>
<dbReference type="EMBL" id="FNPR01000001">
    <property type="protein sequence ID" value="SDY19708.1"/>
    <property type="molecule type" value="Genomic_DNA"/>
</dbReference>
<dbReference type="OrthoDB" id="6810892at2"/>
<sequence>MVRLLVSVFVAVNFWINAVIAQDQEAVWVQIEAQPSLSKAQERVRDFSSTLPDVNGFALGGGWYAIALGPYTPNDAREVLRVYRSEGQIPRDSYIAYTASFRQQFWPVGANFLETTPDEAVSQVIATETSDAAQDNELADVAAEPEIDEITPDESLAEARVTEAKLGRLEREKLQLALQWSGHYDGSIDGAFGRGTRSSMAAWQSANNHQTTGVLTTAQRNQLFAQYNAILSELGVSVVEDSTAGIAIKIPTKVVKLSKYSAPFAHYDSIGDINGRVLLISQQGDKDTLYGLYDILQTLEIVPENGPRERKDNSFTIVGEGATFISHTQVWLENEEIKGFTLIWPAGDEERRSRLLGEMLDSFTRLDGAMDASEGTDDQSIDLVAGLEIRKPKLSRSGFFLDQEGHILTTSEAVTACSRITIENAFEGKVVANDIATGIAILKSTEALSPTEVARLAASDPNLQTEVAVSGFSYEGMLGAPTLTFGLFSDVKGLNGEPGIRRLELNALSGDAGGPVFDETGAILGMLLPSAVDGRKLPELVSFAVDFTTIQRVVQSAGLKISNSIRTEKIAPEDLTEEAQALTVLISCWE</sequence>
<dbReference type="InterPro" id="IPR009003">
    <property type="entry name" value="Peptidase_S1_PA"/>
</dbReference>
<dbReference type="Gene3D" id="2.40.10.120">
    <property type="match status" value="1"/>
</dbReference>
<keyword evidence="4" id="KW-1185">Reference proteome</keyword>
<dbReference type="InterPro" id="IPR036365">
    <property type="entry name" value="PGBD-like_sf"/>
</dbReference>
<evidence type="ECO:0000256" key="1">
    <source>
        <dbReference type="SAM" id="SignalP"/>
    </source>
</evidence>
<protein>
    <submittedName>
        <fullName evidence="3">Putative peptidoglycan binding domain-containing protein</fullName>
    </submittedName>
</protein>
<dbReference type="AlphaFoldDB" id="A0A1H3HY08"/>
<dbReference type="Pfam" id="PF01471">
    <property type="entry name" value="PG_binding_1"/>
    <property type="match status" value="1"/>
</dbReference>
<name>A0A1H3HY08_9RHOB</name>
<feature type="domain" description="Peptidoglycan binding-like" evidence="2">
    <location>
        <begin position="170"/>
        <end position="223"/>
    </location>
</feature>
<dbReference type="SUPFAM" id="SSF47090">
    <property type="entry name" value="PGBD-like"/>
    <property type="match status" value="1"/>
</dbReference>
<dbReference type="Gene3D" id="1.10.101.10">
    <property type="entry name" value="PGBD-like superfamily/PGBD"/>
    <property type="match status" value="1"/>
</dbReference>
<dbReference type="SUPFAM" id="SSF50494">
    <property type="entry name" value="Trypsin-like serine proteases"/>
    <property type="match status" value="1"/>
</dbReference>
<dbReference type="GeneID" id="78123495"/>
<dbReference type="Pfam" id="PF13365">
    <property type="entry name" value="Trypsin_2"/>
    <property type="match status" value="1"/>
</dbReference>
<dbReference type="Proteomes" id="UP000199026">
    <property type="component" value="Unassembled WGS sequence"/>
</dbReference>
<accession>A0A1H3HY08</accession>
<proteinExistence type="predicted"/>
<feature type="signal peptide" evidence="1">
    <location>
        <begin position="1"/>
        <end position="21"/>
    </location>
</feature>
<evidence type="ECO:0000313" key="4">
    <source>
        <dbReference type="Proteomes" id="UP000199026"/>
    </source>
</evidence>
<feature type="chain" id="PRO_5011575685" evidence="1">
    <location>
        <begin position="22"/>
        <end position="590"/>
    </location>
</feature>